<name>R7QK16_CHOCR</name>
<proteinExistence type="inferred from homology"/>
<dbReference type="SUPFAM" id="SSF51905">
    <property type="entry name" value="FAD/NAD(P)-binding domain"/>
    <property type="match status" value="1"/>
</dbReference>
<evidence type="ECO:0000256" key="6">
    <source>
        <dbReference type="SAM" id="SignalP"/>
    </source>
</evidence>
<dbReference type="OrthoDB" id="269227at2759"/>
<dbReference type="PANTHER" id="PTHR11552">
    <property type="entry name" value="GLUCOSE-METHANOL-CHOLINE GMC OXIDOREDUCTASE"/>
    <property type="match status" value="1"/>
</dbReference>
<evidence type="ECO:0000259" key="7">
    <source>
        <dbReference type="PROSITE" id="PS00624"/>
    </source>
</evidence>
<dbReference type="InterPro" id="IPR007867">
    <property type="entry name" value="GMC_OxRtase_C"/>
</dbReference>
<dbReference type="PhylomeDB" id="R7QK16"/>
<dbReference type="STRING" id="2769.R7QK16"/>
<protein>
    <recommendedName>
        <fullName evidence="7">Glucose-methanol-choline oxidoreductase N-terminal domain-containing protein</fullName>
    </recommendedName>
</protein>
<dbReference type="Pfam" id="PF05199">
    <property type="entry name" value="GMC_oxred_C"/>
    <property type="match status" value="1"/>
</dbReference>
<comment type="cofactor">
    <cofactor evidence="1 5">
        <name>FAD</name>
        <dbReference type="ChEBI" id="CHEBI:57692"/>
    </cofactor>
</comment>
<feature type="chain" id="PRO_5004442798" description="Glucose-methanol-choline oxidoreductase N-terminal domain-containing protein" evidence="6">
    <location>
        <begin position="38"/>
        <end position="562"/>
    </location>
</feature>
<feature type="domain" description="Glucose-methanol-choline oxidoreductase N-terminal" evidence="7">
    <location>
        <begin position="296"/>
        <end position="310"/>
    </location>
</feature>
<dbReference type="Gene3D" id="3.30.410.40">
    <property type="match status" value="1"/>
</dbReference>
<evidence type="ECO:0000256" key="4">
    <source>
        <dbReference type="ARBA" id="ARBA00022827"/>
    </source>
</evidence>
<evidence type="ECO:0000313" key="9">
    <source>
        <dbReference type="Proteomes" id="UP000012073"/>
    </source>
</evidence>
<evidence type="ECO:0000256" key="3">
    <source>
        <dbReference type="ARBA" id="ARBA00022630"/>
    </source>
</evidence>
<organism evidence="8 9">
    <name type="scientific">Chondrus crispus</name>
    <name type="common">Carrageen Irish moss</name>
    <name type="synonym">Polymorpha crispa</name>
    <dbReference type="NCBI Taxonomy" id="2769"/>
    <lineage>
        <taxon>Eukaryota</taxon>
        <taxon>Rhodophyta</taxon>
        <taxon>Florideophyceae</taxon>
        <taxon>Rhodymeniophycidae</taxon>
        <taxon>Gigartinales</taxon>
        <taxon>Gigartinaceae</taxon>
        <taxon>Chondrus</taxon>
    </lineage>
</organism>
<evidence type="ECO:0000256" key="1">
    <source>
        <dbReference type="ARBA" id="ARBA00001974"/>
    </source>
</evidence>
<dbReference type="Gene3D" id="3.50.50.60">
    <property type="entry name" value="FAD/NAD(P)-binding domain"/>
    <property type="match status" value="1"/>
</dbReference>
<gene>
    <name evidence="8" type="ORF">CHC_T00006004001</name>
</gene>
<evidence type="ECO:0000256" key="2">
    <source>
        <dbReference type="ARBA" id="ARBA00010790"/>
    </source>
</evidence>
<accession>R7QK16</accession>
<dbReference type="GO" id="GO:0050660">
    <property type="term" value="F:flavin adenine dinucleotide binding"/>
    <property type="evidence" value="ECO:0007669"/>
    <property type="project" value="InterPro"/>
</dbReference>
<dbReference type="AlphaFoldDB" id="R7QK16"/>
<dbReference type="GO" id="GO:0016614">
    <property type="term" value="F:oxidoreductase activity, acting on CH-OH group of donors"/>
    <property type="evidence" value="ECO:0007669"/>
    <property type="project" value="InterPro"/>
</dbReference>
<dbReference type="SUPFAM" id="SSF54373">
    <property type="entry name" value="FAD-linked reductases, C-terminal domain"/>
    <property type="match status" value="1"/>
</dbReference>
<dbReference type="GeneID" id="17325406"/>
<dbReference type="Proteomes" id="UP000012073">
    <property type="component" value="Unassembled WGS sequence"/>
</dbReference>
<dbReference type="RefSeq" id="XP_005717692.1">
    <property type="nucleotide sequence ID" value="XM_005717635.1"/>
</dbReference>
<dbReference type="OMA" id="PMSTAND"/>
<feature type="binding site" evidence="5">
    <location>
        <position position="253"/>
    </location>
    <ligand>
        <name>FAD</name>
        <dbReference type="ChEBI" id="CHEBI:57692"/>
    </ligand>
</feature>
<feature type="signal peptide" evidence="6">
    <location>
        <begin position="1"/>
        <end position="37"/>
    </location>
</feature>
<evidence type="ECO:0000313" key="8">
    <source>
        <dbReference type="EMBL" id="CDF37821.1"/>
    </source>
</evidence>
<dbReference type="PIRSF" id="PIRSF000137">
    <property type="entry name" value="Alcohol_oxidase"/>
    <property type="match status" value="1"/>
</dbReference>
<dbReference type="KEGG" id="ccp:CHC_T00006004001"/>
<sequence>MLLLASRRAVASVGSLAVMPSLSLLLLLVHMITIADASPEAASPDFVIVGGGTAGCTIAARLCSRVQTASVVVLERGVPRSPQSELLMRAARNIGRTWEDPNLSQTFQSEPDPSMAGQRQEIIDANTLGGASSINAMQWGIPLGNKEGRWGIRGLSSRVAKRFYRRAYRKVGFAQQPQSLRQLYGDEYADAASRTRFTREFSPFKTSLREAVWEMAVAVTPSGRRIDSCTAYLKPVLNGRCRRNLRLIQGTTVTRVLLDNSTVPRAIGVEYVDSKDTRLTNKNVLLASKEVILSAGPFGSPKLLQLSGIGPRSHLQAANVETRVDLPVGQRTQSRALGFVSSQYYKGQPLEPSNNSTILNGPETLRSWRRRQPSVLGSTGFATMAVLKDIGYVPMSTANDATTLDERILQSFCLTNPTSYGYLRILDGDPFSTPKVLLNALGSRTDVNRMRTCLERFVRVHRNLPASFQLETTCPAPDFNDTQLRQRTSFSLHFVGGCRVGAVVRSDLSVKGVEGLRVVDSSVFRSMPVSAGPMASTYMLAEFVADKLAKMYARGVRRKSVW</sequence>
<keyword evidence="4 5" id="KW-0274">FAD</keyword>
<dbReference type="Gramene" id="CDF37821">
    <property type="protein sequence ID" value="CDF37821"/>
    <property type="gene ID" value="CHC_T00006004001"/>
</dbReference>
<reference evidence="9" key="1">
    <citation type="journal article" date="2013" name="Proc. Natl. Acad. Sci. U.S.A.">
        <title>Genome structure and metabolic features in the red seaweed Chondrus crispus shed light on evolution of the Archaeplastida.</title>
        <authorList>
            <person name="Collen J."/>
            <person name="Porcel B."/>
            <person name="Carre W."/>
            <person name="Ball S.G."/>
            <person name="Chaparro C."/>
            <person name="Tonon T."/>
            <person name="Barbeyron T."/>
            <person name="Michel G."/>
            <person name="Noel B."/>
            <person name="Valentin K."/>
            <person name="Elias M."/>
            <person name="Artiguenave F."/>
            <person name="Arun A."/>
            <person name="Aury J.M."/>
            <person name="Barbosa-Neto J.F."/>
            <person name="Bothwell J.H."/>
            <person name="Bouget F.Y."/>
            <person name="Brillet L."/>
            <person name="Cabello-Hurtado F."/>
            <person name="Capella-Gutierrez S."/>
            <person name="Charrier B."/>
            <person name="Cladiere L."/>
            <person name="Cock J.M."/>
            <person name="Coelho S.M."/>
            <person name="Colleoni C."/>
            <person name="Czjzek M."/>
            <person name="Da Silva C."/>
            <person name="Delage L."/>
            <person name="Denoeud F."/>
            <person name="Deschamps P."/>
            <person name="Dittami S.M."/>
            <person name="Gabaldon T."/>
            <person name="Gachon C.M."/>
            <person name="Groisillier A."/>
            <person name="Herve C."/>
            <person name="Jabbari K."/>
            <person name="Katinka M."/>
            <person name="Kloareg B."/>
            <person name="Kowalczyk N."/>
            <person name="Labadie K."/>
            <person name="Leblanc C."/>
            <person name="Lopez P.J."/>
            <person name="McLachlan D.H."/>
            <person name="Meslet-Cladiere L."/>
            <person name="Moustafa A."/>
            <person name="Nehr Z."/>
            <person name="Nyvall Collen P."/>
            <person name="Panaud O."/>
            <person name="Partensky F."/>
            <person name="Poulain J."/>
            <person name="Rensing S.A."/>
            <person name="Rousvoal S."/>
            <person name="Samson G."/>
            <person name="Symeonidi A."/>
            <person name="Weissenbach J."/>
            <person name="Zambounis A."/>
            <person name="Wincker P."/>
            <person name="Boyen C."/>
        </authorList>
    </citation>
    <scope>NUCLEOTIDE SEQUENCE [LARGE SCALE GENOMIC DNA]</scope>
    <source>
        <strain evidence="9">cv. Stackhouse</strain>
    </source>
</reference>
<keyword evidence="3" id="KW-0285">Flavoprotein</keyword>
<dbReference type="EMBL" id="HG001872">
    <property type="protein sequence ID" value="CDF37821.1"/>
    <property type="molecule type" value="Genomic_DNA"/>
</dbReference>
<keyword evidence="9" id="KW-1185">Reference proteome</keyword>
<keyword evidence="6" id="KW-0732">Signal</keyword>
<dbReference type="InterPro" id="IPR036188">
    <property type="entry name" value="FAD/NAD-bd_sf"/>
</dbReference>
<dbReference type="Pfam" id="PF00732">
    <property type="entry name" value="GMC_oxred_N"/>
    <property type="match status" value="1"/>
</dbReference>
<dbReference type="InterPro" id="IPR012132">
    <property type="entry name" value="GMC_OxRdtase"/>
</dbReference>
<dbReference type="PANTHER" id="PTHR11552:SF147">
    <property type="entry name" value="CHOLINE DEHYDROGENASE, MITOCHONDRIAL"/>
    <property type="match status" value="1"/>
</dbReference>
<comment type="similarity">
    <text evidence="2">Belongs to the GMC oxidoreductase family.</text>
</comment>
<dbReference type="PROSITE" id="PS00624">
    <property type="entry name" value="GMC_OXRED_2"/>
    <property type="match status" value="1"/>
</dbReference>
<dbReference type="InterPro" id="IPR000172">
    <property type="entry name" value="GMC_OxRdtase_N"/>
</dbReference>
<evidence type="ECO:0000256" key="5">
    <source>
        <dbReference type="PIRSR" id="PIRSR000137-2"/>
    </source>
</evidence>